<evidence type="ECO:0000313" key="3">
    <source>
        <dbReference type="Proteomes" id="UP001339883"/>
    </source>
</evidence>
<dbReference type="RefSeq" id="WP_325776332.1">
    <property type="nucleotide sequence ID" value="NZ_VTDN01000023.1"/>
</dbReference>
<feature type="non-terminal residue" evidence="2">
    <location>
        <position position="249"/>
    </location>
</feature>
<name>A0ABU6DVP0_9GAMM</name>
<proteinExistence type="predicted"/>
<evidence type="ECO:0000313" key="2">
    <source>
        <dbReference type="EMBL" id="MEB5477930.1"/>
    </source>
</evidence>
<dbReference type="Pfam" id="PF03432">
    <property type="entry name" value="Relaxase"/>
    <property type="match status" value="1"/>
</dbReference>
<evidence type="ECO:0000259" key="1">
    <source>
        <dbReference type="Pfam" id="PF03432"/>
    </source>
</evidence>
<keyword evidence="3" id="KW-1185">Reference proteome</keyword>
<dbReference type="Proteomes" id="UP001339883">
    <property type="component" value="Unassembled WGS sequence"/>
</dbReference>
<comment type="caution">
    <text evidence="2">The sequence shown here is derived from an EMBL/GenBank/DDBJ whole genome shotgun (WGS) entry which is preliminary data.</text>
</comment>
<accession>A0ABU6DVP0</accession>
<organism evidence="2 3">
    <name type="scientific">Acinetobacter pollinis</name>
    <dbReference type="NCBI Taxonomy" id="2605270"/>
    <lineage>
        <taxon>Bacteria</taxon>
        <taxon>Pseudomonadati</taxon>
        <taxon>Pseudomonadota</taxon>
        <taxon>Gammaproteobacteria</taxon>
        <taxon>Moraxellales</taxon>
        <taxon>Moraxellaceae</taxon>
        <taxon>Acinetobacter</taxon>
    </lineage>
</organism>
<dbReference type="EMBL" id="VTDN01000023">
    <property type="protein sequence ID" value="MEB5477930.1"/>
    <property type="molecule type" value="Genomic_DNA"/>
</dbReference>
<protein>
    <submittedName>
        <fullName evidence="2">Relaxase/mobilization nuclease domain-containing protein</fullName>
    </submittedName>
</protein>
<feature type="domain" description="MobA/VirD2-like nuclease" evidence="1">
    <location>
        <begin position="52"/>
        <end position="128"/>
    </location>
</feature>
<sequence length="249" mass="28419">MIVKFLANRGGGSAAATIDYLLGKDRDREGAYLLSGDPELTQRIADNLEFTNRYTVGVLSFEEKNLATQQKQNIMQSFEENLFAGLDKDQYDITWIEHTDKDRLELNFVIPNIELSTGKRLQPYYDQADRPLVENWKQTVNYEYGLTDPHAPDKAQAIKTLNSQNLPKTIKDIKHQIGTAIAEQISTGAIQNQKDVIQTLEQAGFEIARQTDRSISIKNPDGKRNIRLEGIIYENRQFDQQFAQEHSRA</sequence>
<gene>
    <name evidence="2" type="ORF">I2F25_12955</name>
</gene>
<reference evidence="2 3" key="1">
    <citation type="submission" date="2019-08" db="EMBL/GenBank/DDBJ databases">
        <title>Five species of Acinetobacter isolated from floral nectar and animal pollinators.</title>
        <authorList>
            <person name="Hendry T.A."/>
        </authorList>
    </citation>
    <scope>NUCLEOTIDE SEQUENCE [LARGE SCALE GENOMIC DNA]</scope>
    <source>
        <strain evidence="2 3">MD18.27</strain>
    </source>
</reference>
<dbReference type="InterPro" id="IPR005094">
    <property type="entry name" value="Endonuclease_MobA/VirD2"/>
</dbReference>